<feature type="compositionally biased region" description="Polar residues" evidence="6">
    <location>
        <begin position="256"/>
        <end position="265"/>
    </location>
</feature>
<proteinExistence type="predicted"/>
<keyword evidence="5" id="KW-0539">Nucleus</keyword>
<evidence type="ECO:0000256" key="4">
    <source>
        <dbReference type="ARBA" id="ARBA00023163"/>
    </source>
</evidence>
<evidence type="ECO:0000313" key="8">
    <source>
        <dbReference type="EMBL" id="PCH40106.1"/>
    </source>
</evidence>
<dbReference type="STRING" id="742152.A0A2H3JD29"/>
<dbReference type="Gene3D" id="4.10.240.10">
    <property type="entry name" value="Zn(2)-C6 fungal-type DNA-binding domain"/>
    <property type="match status" value="1"/>
</dbReference>
<feature type="region of interest" description="Disordered" evidence="6">
    <location>
        <begin position="211"/>
        <end position="308"/>
    </location>
</feature>
<feature type="compositionally biased region" description="Polar residues" evidence="6">
    <location>
        <begin position="158"/>
        <end position="167"/>
    </location>
</feature>
<dbReference type="InterPro" id="IPR036864">
    <property type="entry name" value="Zn2-C6_fun-type_DNA-bd_sf"/>
</dbReference>
<feature type="domain" description="Zn(2)-C6 fungal-type" evidence="7">
    <location>
        <begin position="176"/>
        <end position="209"/>
    </location>
</feature>
<evidence type="ECO:0000259" key="7">
    <source>
        <dbReference type="PROSITE" id="PS50048"/>
    </source>
</evidence>
<dbReference type="PANTHER" id="PTHR47338:SF5">
    <property type="entry name" value="ZN(II)2CYS6 TRANSCRIPTION FACTOR (EUROFUNG)"/>
    <property type="match status" value="1"/>
</dbReference>
<feature type="region of interest" description="Disordered" evidence="6">
    <location>
        <begin position="45"/>
        <end position="168"/>
    </location>
</feature>
<feature type="compositionally biased region" description="Low complexity" evidence="6">
    <location>
        <begin position="45"/>
        <end position="56"/>
    </location>
</feature>
<dbReference type="GO" id="GO:0000981">
    <property type="term" value="F:DNA-binding transcription factor activity, RNA polymerase II-specific"/>
    <property type="evidence" value="ECO:0007669"/>
    <property type="project" value="InterPro"/>
</dbReference>
<evidence type="ECO:0000256" key="2">
    <source>
        <dbReference type="ARBA" id="ARBA00022723"/>
    </source>
</evidence>
<evidence type="ECO:0000313" key="9">
    <source>
        <dbReference type="Proteomes" id="UP000218811"/>
    </source>
</evidence>
<protein>
    <recommendedName>
        <fullName evidence="7">Zn(2)-C6 fungal-type domain-containing protein</fullName>
    </recommendedName>
</protein>
<evidence type="ECO:0000256" key="3">
    <source>
        <dbReference type="ARBA" id="ARBA00023015"/>
    </source>
</evidence>
<keyword evidence="9" id="KW-1185">Reference proteome</keyword>
<dbReference type="GO" id="GO:0005634">
    <property type="term" value="C:nucleus"/>
    <property type="evidence" value="ECO:0007669"/>
    <property type="project" value="UniProtKB-SubCell"/>
</dbReference>
<dbReference type="OMA" id="EWLTHQA"/>
<keyword evidence="2" id="KW-0479">Metal-binding</keyword>
<feature type="region of interest" description="Disordered" evidence="6">
    <location>
        <begin position="357"/>
        <end position="395"/>
    </location>
</feature>
<reference evidence="8 9" key="1">
    <citation type="journal article" date="2012" name="Science">
        <title>The Paleozoic origin of enzymatic lignin decomposition reconstructed from 31 fungal genomes.</title>
        <authorList>
            <person name="Floudas D."/>
            <person name="Binder M."/>
            <person name="Riley R."/>
            <person name="Barry K."/>
            <person name="Blanchette R.A."/>
            <person name="Henrissat B."/>
            <person name="Martinez A.T."/>
            <person name="Otillar R."/>
            <person name="Spatafora J.W."/>
            <person name="Yadav J.S."/>
            <person name="Aerts A."/>
            <person name="Benoit I."/>
            <person name="Boyd A."/>
            <person name="Carlson A."/>
            <person name="Copeland A."/>
            <person name="Coutinho P.M."/>
            <person name="de Vries R.P."/>
            <person name="Ferreira P."/>
            <person name="Findley K."/>
            <person name="Foster B."/>
            <person name="Gaskell J."/>
            <person name="Glotzer D."/>
            <person name="Gorecki P."/>
            <person name="Heitman J."/>
            <person name="Hesse C."/>
            <person name="Hori C."/>
            <person name="Igarashi K."/>
            <person name="Jurgens J.A."/>
            <person name="Kallen N."/>
            <person name="Kersten P."/>
            <person name="Kohler A."/>
            <person name="Kuees U."/>
            <person name="Kumar T.K.A."/>
            <person name="Kuo A."/>
            <person name="LaButti K."/>
            <person name="Larrondo L.F."/>
            <person name="Lindquist E."/>
            <person name="Ling A."/>
            <person name="Lombard V."/>
            <person name="Lucas S."/>
            <person name="Lundell T."/>
            <person name="Martin R."/>
            <person name="McLaughlin D.J."/>
            <person name="Morgenstern I."/>
            <person name="Morin E."/>
            <person name="Murat C."/>
            <person name="Nagy L.G."/>
            <person name="Nolan M."/>
            <person name="Ohm R.A."/>
            <person name="Patyshakuliyeva A."/>
            <person name="Rokas A."/>
            <person name="Ruiz-Duenas F.J."/>
            <person name="Sabat G."/>
            <person name="Salamov A."/>
            <person name="Samejima M."/>
            <person name="Schmutz J."/>
            <person name="Slot J.C."/>
            <person name="St John F."/>
            <person name="Stenlid J."/>
            <person name="Sun H."/>
            <person name="Sun S."/>
            <person name="Syed K."/>
            <person name="Tsang A."/>
            <person name="Wiebenga A."/>
            <person name="Young D."/>
            <person name="Pisabarro A."/>
            <person name="Eastwood D.C."/>
            <person name="Martin F."/>
            <person name="Cullen D."/>
            <person name="Grigoriev I.V."/>
            <person name="Hibbett D.S."/>
        </authorList>
    </citation>
    <scope>NUCLEOTIDE SEQUENCE [LARGE SCALE GENOMIC DNA]</scope>
    <source>
        <strain evidence="8 9">MD-104</strain>
    </source>
</reference>
<evidence type="ECO:0000256" key="1">
    <source>
        <dbReference type="ARBA" id="ARBA00004123"/>
    </source>
</evidence>
<dbReference type="CDD" id="cd00067">
    <property type="entry name" value="GAL4"/>
    <property type="match status" value="1"/>
</dbReference>
<dbReference type="PROSITE" id="PS50048">
    <property type="entry name" value="ZN2_CY6_FUNGAL_2"/>
    <property type="match status" value="1"/>
</dbReference>
<dbReference type="EMBL" id="KB468053">
    <property type="protein sequence ID" value="PCH40106.1"/>
    <property type="molecule type" value="Genomic_DNA"/>
</dbReference>
<dbReference type="Pfam" id="PF00172">
    <property type="entry name" value="Zn_clus"/>
    <property type="match status" value="1"/>
</dbReference>
<name>A0A2H3JD29_WOLCO</name>
<gene>
    <name evidence="8" type="ORF">WOLCODRAFT_98280</name>
</gene>
<dbReference type="InterPro" id="IPR050815">
    <property type="entry name" value="TF_fung"/>
</dbReference>
<dbReference type="SUPFAM" id="SSF57701">
    <property type="entry name" value="Zn2/Cys6 DNA-binding domain"/>
    <property type="match status" value="1"/>
</dbReference>
<organism evidence="8 9">
    <name type="scientific">Wolfiporia cocos (strain MD-104)</name>
    <name type="common">Brown rot fungus</name>
    <dbReference type="NCBI Taxonomy" id="742152"/>
    <lineage>
        <taxon>Eukaryota</taxon>
        <taxon>Fungi</taxon>
        <taxon>Dikarya</taxon>
        <taxon>Basidiomycota</taxon>
        <taxon>Agaricomycotina</taxon>
        <taxon>Agaricomycetes</taxon>
        <taxon>Polyporales</taxon>
        <taxon>Phaeolaceae</taxon>
        <taxon>Wolfiporia</taxon>
    </lineage>
</organism>
<dbReference type="Proteomes" id="UP000218811">
    <property type="component" value="Unassembled WGS sequence"/>
</dbReference>
<sequence length="932" mass="104083">MSASFPFPLSDNRSYAGRGNIRFDHDAVEYPHACYAYQPSTYDAPSSFPAGSSAPPVYQPAPSNLHLVPEPQTSANIAVPNGATHSRGPAISPSSRPVPSLAPVHPDPLPLSGQGPSYEPRSATTPSSASRPLEAPSKGPGERRSIKTRREKPRLQLASDQPLTTQGKPRARVFVACVQCRTRKIRCNGAKPVCYNCDRRAEGNKTCTYDVAPKRRGPDKTPGARQRTMGSSGGEPRRRTRRRNTDVQVNADAEESLTSPASASSHEGFKFRPMTPPMDVRPIAGSSTIRAPSPPLAMAQSQYPPGGRRLHELTPIIVPGPSLSVNSPTHVDQRDSNEMTYFQTPFRHEIDAQQYHHAMSEHSWSAAASSAAGAHSADGQDEHMQAHPALPAEPSSRYTRETWWDTLLNTYSAMQEPLSQSYGPPTPGVREATSQHIHSDLRFLFRATSHWLSFIHIQRLLRRLRDPVARTSLQPSFVLGALAVSTFLQSSESENGAGAPGRERALRLRDEAQSAFDASLSSRWIDSNLVQASWLLVFFEVCAHPLHSTERVRSAMSMLDSLIRCMELTTLDAQDPRVSVFAPRSAAVVTPSVRAARHNPRAFYAAQHALPPRTPPAPAGCWCSPYTLGEVSPEMVELAPAWSHTPAWLSEWTEAEMHREECRRLVWSSVMLVAGYTSYNAAYAFPQLDLYIMEPSNFRLLFLGESLFPSTCEAAKESVWSLYVRSMLLWNSCVRMRSDPTMSNADKSQYAMDTWLEINAIEEAFSRHSCEIERTFLFVSRDYLFISRLWIFCELRRYAPQLEVNVGLVRRKAEEWLTHHDSMAKRAMYGLHNITGQPSCTLSTRPFYLWWFMSQISRMISLWSDDNSLAQALQTCKSLFAPLEYLMILWPCPEGNRRFQELKKRLSTVCHAAGVPPPSQFPFSPRFLDGSI</sequence>
<comment type="subcellular location">
    <subcellularLocation>
        <location evidence="1">Nucleus</location>
    </subcellularLocation>
</comment>
<dbReference type="OrthoDB" id="2123952at2759"/>
<evidence type="ECO:0000256" key="6">
    <source>
        <dbReference type="SAM" id="MobiDB-lite"/>
    </source>
</evidence>
<accession>A0A2H3JD29</accession>
<feature type="compositionally biased region" description="Low complexity" evidence="6">
    <location>
        <begin position="361"/>
        <end position="377"/>
    </location>
</feature>
<keyword evidence="4" id="KW-0804">Transcription</keyword>
<dbReference type="InterPro" id="IPR001138">
    <property type="entry name" value="Zn2Cys6_DnaBD"/>
</dbReference>
<dbReference type="SMART" id="SM00066">
    <property type="entry name" value="GAL4"/>
    <property type="match status" value="1"/>
</dbReference>
<dbReference type="AlphaFoldDB" id="A0A2H3JD29"/>
<dbReference type="GO" id="GO:0008270">
    <property type="term" value="F:zinc ion binding"/>
    <property type="evidence" value="ECO:0007669"/>
    <property type="project" value="InterPro"/>
</dbReference>
<evidence type="ECO:0000256" key="5">
    <source>
        <dbReference type="ARBA" id="ARBA00023242"/>
    </source>
</evidence>
<dbReference type="PANTHER" id="PTHR47338">
    <property type="entry name" value="ZN(II)2CYS6 TRANSCRIPTION FACTOR (EUROFUNG)-RELATED"/>
    <property type="match status" value="1"/>
</dbReference>
<keyword evidence="3" id="KW-0805">Transcription regulation</keyword>